<feature type="domain" description="FHA" evidence="4">
    <location>
        <begin position="63"/>
        <end position="112"/>
    </location>
</feature>
<sequence>MRDTGSRVNLVESMTMPIKPEQEDTTPLGHEPAAPRQRESAMLVLQRGSEAGRRWPLDRSRPITIGRSEECDIMLPDRQVSRLHARIRWQGEYYQLEDLGSKNGTHVNGQEVQSATILHDGDEIQIALRFKLAFVDAGATAPLTFEPATSGLRLDKETRQVWVNGKLIDPPLSLHQYRLLEALWDAGGGVITRDQVIAAVWPEASSEGVSEQAIDALVRRLRERIAELDEDFRYIVTVRGHGFRLENR</sequence>
<keyword evidence="7" id="KW-1185">Reference proteome</keyword>
<dbReference type="CDD" id="cd00383">
    <property type="entry name" value="trans_reg_C"/>
    <property type="match status" value="1"/>
</dbReference>
<dbReference type="EMBL" id="VIGC01000009">
    <property type="protein sequence ID" value="TQE96166.1"/>
    <property type="molecule type" value="Genomic_DNA"/>
</dbReference>
<dbReference type="Pfam" id="PF00486">
    <property type="entry name" value="Trans_reg_C"/>
    <property type="match status" value="1"/>
</dbReference>
<dbReference type="CDD" id="cd00060">
    <property type="entry name" value="FHA"/>
    <property type="match status" value="1"/>
</dbReference>
<dbReference type="OrthoDB" id="162419at2"/>
<dbReference type="SMART" id="SM00862">
    <property type="entry name" value="Trans_reg_C"/>
    <property type="match status" value="1"/>
</dbReference>
<dbReference type="GO" id="GO:0000160">
    <property type="term" value="P:phosphorelay signal transduction system"/>
    <property type="evidence" value="ECO:0007669"/>
    <property type="project" value="InterPro"/>
</dbReference>
<feature type="domain" description="OmpR/PhoB-type" evidence="5">
    <location>
        <begin position="140"/>
        <end position="247"/>
    </location>
</feature>
<evidence type="ECO:0000259" key="4">
    <source>
        <dbReference type="PROSITE" id="PS50006"/>
    </source>
</evidence>
<evidence type="ECO:0000256" key="1">
    <source>
        <dbReference type="ARBA" id="ARBA00023125"/>
    </source>
</evidence>
<dbReference type="Gene3D" id="2.60.200.20">
    <property type="match status" value="1"/>
</dbReference>
<dbReference type="Gene3D" id="1.10.10.10">
    <property type="entry name" value="Winged helix-like DNA-binding domain superfamily/Winged helix DNA-binding domain"/>
    <property type="match status" value="1"/>
</dbReference>
<reference evidence="6 7" key="1">
    <citation type="submission" date="2019-06" db="EMBL/GenBank/DDBJ databases">
        <title>Genome sequence of Litorilinea aerophila BAA-2444.</title>
        <authorList>
            <person name="Maclea K.S."/>
            <person name="Maurais E.G."/>
            <person name="Iannazzi L.C."/>
        </authorList>
    </citation>
    <scope>NUCLEOTIDE SEQUENCE [LARGE SCALE GENOMIC DNA]</scope>
    <source>
        <strain evidence="6 7">ATCC BAA-2444</strain>
    </source>
</reference>
<evidence type="ECO:0000256" key="3">
    <source>
        <dbReference type="SAM" id="MobiDB-lite"/>
    </source>
</evidence>
<proteinExistence type="predicted"/>
<organism evidence="6 7">
    <name type="scientific">Litorilinea aerophila</name>
    <dbReference type="NCBI Taxonomy" id="1204385"/>
    <lineage>
        <taxon>Bacteria</taxon>
        <taxon>Bacillati</taxon>
        <taxon>Chloroflexota</taxon>
        <taxon>Caldilineae</taxon>
        <taxon>Caldilineales</taxon>
        <taxon>Caldilineaceae</taxon>
        <taxon>Litorilinea</taxon>
    </lineage>
</organism>
<dbReference type="GO" id="GO:0003677">
    <property type="term" value="F:DNA binding"/>
    <property type="evidence" value="ECO:0007669"/>
    <property type="project" value="UniProtKB-UniRule"/>
</dbReference>
<dbReference type="Proteomes" id="UP000317371">
    <property type="component" value="Unassembled WGS sequence"/>
</dbReference>
<evidence type="ECO:0000259" key="5">
    <source>
        <dbReference type="PROSITE" id="PS51755"/>
    </source>
</evidence>
<name>A0A540VHC5_9CHLR</name>
<dbReference type="SUPFAM" id="SSF46894">
    <property type="entry name" value="C-terminal effector domain of the bipartite response regulators"/>
    <property type="match status" value="1"/>
</dbReference>
<dbReference type="InterPro" id="IPR008984">
    <property type="entry name" value="SMAD_FHA_dom_sf"/>
</dbReference>
<feature type="region of interest" description="Disordered" evidence="3">
    <location>
        <begin position="1"/>
        <end position="36"/>
    </location>
</feature>
<dbReference type="AlphaFoldDB" id="A0A540VHC5"/>
<protein>
    <submittedName>
        <fullName evidence="6">FHA domain-containing protein</fullName>
    </submittedName>
</protein>
<feature type="DNA-binding region" description="OmpR/PhoB-type" evidence="2">
    <location>
        <begin position="140"/>
        <end position="247"/>
    </location>
</feature>
<dbReference type="PANTHER" id="PTHR23308">
    <property type="entry name" value="NUCLEAR INHIBITOR OF PROTEIN PHOSPHATASE-1"/>
    <property type="match status" value="1"/>
</dbReference>
<dbReference type="PROSITE" id="PS51755">
    <property type="entry name" value="OMPR_PHOB"/>
    <property type="match status" value="1"/>
</dbReference>
<keyword evidence="1 2" id="KW-0238">DNA-binding</keyword>
<dbReference type="InterPro" id="IPR036388">
    <property type="entry name" value="WH-like_DNA-bd_sf"/>
</dbReference>
<dbReference type="GO" id="GO:0006355">
    <property type="term" value="P:regulation of DNA-templated transcription"/>
    <property type="evidence" value="ECO:0007669"/>
    <property type="project" value="InterPro"/>
</dbReference>
<dbReference type="InterPro" id="IPR000253">
    <property type="entry name" value="FHA_dom"/>
</dbReference>
<dbReference type="PROSITE" id="PS50006">
    <property type="entry name" value="FHA_DOMAIN"/>
    <property type="match status" value="1"/>
</dbReference>
<comment type="caution">
    <text evidence="6">The sequence shown here is derived from an EMBL/GenBank/DDBJ whole genome shotgun (WGS) entry which is preliminary data.</text>
</comment>
<accession>A0A540VHC5</accession>
<dbReference type="SUPFAM" id="SSF49879">
    <property type="entry name" value="SMAD/FHA domain"/>
    <property type="match status" value="1"/>
</dbReference>
<dbReference type="InterPro" id="IPR001867">
    <property type="entry name" value="OmpR/PhoB-type_DNA-bd"/>
</dbReference>
<dbReference type="Pfam" id="PF00498">
    <property type="entry name" value="FHA"/>
    <property type="match status" value="1"/>
</dbReference>
<gene>
    <name evidence="6" type="ORF">FKZ61_08770</name>
</gene>
<evidence type="ECO:0000313" key="7">
    <source>
        <dbReference type="Proteomes" id="UP000317371"/>
    </source>
</evidence>
<evidence type="ECO:0000313" key="6">
    <source>
        <dbReference type="EMBL" id="TQE96166.1"/>
    </source>
</evidence>
<dbReference type="InParanoid" id="A0A540VHC5"/>
<evidence type="ECO:0000256" key="2">
    <source>
        <dbReference type="PROSITE-ProRule" id="PRU01091"/>
    </source>
</evidence>
<dbReference type="SMART" id="SM00240">
    <property type="entry name" value="FHA"/>
    <property type="match status" value="1"/>
</dbReference>
<dbReference type="InterPro" id="IPR016032">
    <property type="entry name" value="Sig_transdc_resp-reg_C-effctor"/>
</dbReference>
<dbReference type="InterPro" id="IPR050923">
    <property type="entry name" value="Cell_Proc_Reg/RNA_Proc"/>
</dbReference>